<dbReference type="CDD" id="cd02696">
    <property type="entry name" value="MurNAc-LAA"/>
    <property type="match status" value="1"/>
</dbReference>
<dbReference type="RefSeq" id="WP_175482189.1">
    <property type="nucleotide sequence ID" value="NZ_FOCE01000018.1"/>
</dbReference>
<dbReference type="STRING" id="933059.SAMN04488103_11831"/>
<reference evidence="2 3" key="1">
    <citation type="submission" date="2016-10" db="EMBL/GenBank/DDBJ databases">
        <authorList>
            <person name="de Groot N.N."/>
        </authorList>
    </citation>
    <scope>NUCLEOTIDE SEQUENCE [LARGE SCALE GENOMIC DNA]</scope>
    <source>
        <strain evidence="2 3">DSM 3857</strain>
    </source>
</reference>
<dbReference type="GO" id="GO:0009253">
    <property type="term" value="P:peptidoglycan catabolic process"/>
    <property type="evidence" value="ECO:0007669"/>
    <property type="project" value="InterPro"/>
</dbReference>
<organism evidence="2 3">
    <name type="scientific">Gemmobacter aquatilis</name>
    <dbReference type="NCBI Taxonomy" id="933059"/>
    <lineage>
        <taxon>Bacteria</taxon>
        <taxon>Pseudomonadati</taxon>
        <taxon>Pseudomonadota</taxon>
        <taxon>Alphaproteobacteria</taxon>
        <taxon>Rhodobacterales</taxon>
        <taxon>Paracoccaceae</taxon>
        <taxon>Gemmobacter</taxon>
    </lineage>
</organism>
<gene>
    <name evidence="2" type="ORF">SAMN04488103_11831</name>
</gene>
<evidence type="ECO:0000313" key="3">
    <source>
        <dbReference type="Proteomes" id="UP000198761"/>
    </source>
</evidence>
<sequence>MTKIALVIGHNVRSQGAVRVTDQRTEYDWCADLAAAIRDSGPGIYEIFRRPAGRPYSAEIRETYSALSAKGALASVELHFNGGPANATGTETLTSGSVGSRRLAGLIQPAMVQALGLRDRGIIARSKNDRGGLSLHAGRPPAVLLEPYFGSNPGDCDAATRNFSALARAIHGACLAYLKGL</sequence>
<dbReference type="SUPFAM" id="SSF53187">
    <property type="entry name" value="Zn-dependent exopeptidases"/>
    <property type="match status" value="1"/>
</dbReference>
<proteinExistence type="predicted"/>
<accession>A0A1H8NDP4</accession>
<dbReference type="AlphaFoldDB" id="A0A1H8NDP4"/>
<keyword evidence="3" id="KW-1185">Reference proteome</keyword>
<evidence type="ECO:0000313" key="2">
    <source>
        <dbReference type="EMBL" id="SEO27543.1"/>
    </source>
</evidence>
<dbReference type="InterPro" id="IPR002508">
    <property type="entry name" value="MurNAc-LAA_cat"/>
</dbReference>
<dbReference type="EMBL" id="FOCE01000018">
    <property type="protein sequence ID" value="SEO27543.1"/>
    <property type="molecule type" value="Genomic_DNA"/>
</dbReference>
<dbReference type="Gene3D" id="3.40.630.40">
    <property type="entry name" value="Zn-dependent exopeptidases"/>
    <property type="match status" value="1"/>
</dbReference>
<protein>
    <submittedName>
        <fullName evidence="2">N-acetylmuramoyl-L-alanine amidase</fullName>
    </submittedName>
</protein>
<feature type="domain" description="MurNAc-LAA" evidence="1">
    <location>
        <begin position="64"/>
        <end position="175"/>
    </location>
</feature>
<dbReference type="SMART" id="SM00646">
    <property type="entry name" value="Ami_3"/>
    <property type="match status" value="1"/>
</dbReference>
<evidence type="ECO:0000259" key="1">
    <source>
        <dbReference type="SMART" id="SM00646"/>
    </source>
</evidence>
<dbReference type="Proteomes" id="UP000198761">
    <property type="component" value="Unassembled WGS sequence"/>
</dbReference>
<dbReference type="Pfam" id="PF01520">
    <property type="entry name" value="Amidase_3"/>
    <property type="match status" value="1"/>
</dbReference>
<dbReference type="GO" id="GO:0008745">
    <property type="term" value="F:N-acetylmuramoyl-L-alanine amidase activity"/>
    <property type="evidence" value="ECO:0007669"/>
    <property type="project" value="InterPro"/>
</dbReference>
<name>A0A1H8NDP4_9RHOB</name>